<name>A0A8F6U013_9RHOB</name>
<keyword evidence="2" id="KW-1185">Reference proteome</keyword>
<dbReference type="AlphaFoldDB" id="A0A8F6U013"/>
<organism evidence="1 2">
    <name type="scientific">Gymnodinialimonas ceratoperidinii</name>
    <dbReference type="NCBI Taxonomy" id="2856823"/>
    <lineage>
        <taxon>Bacteria</taxon>
        <taxon>Pseudomonadati</taxon>
        <taxon>Pseudomonadota</taxon>
        <taxon>Alphaproteobacteria</taxon>
        <taxon>Rhodobacterales</taxon>
        <taxon>Paracoccaceae</taxon>
        <taxon>Gymnodinialimonas</taxon>
    </lineage>
</organism>
<dbReference type="Proteomes" id="UP000825009">
    <property type="component" value="Chromosome"/>
</dbReference>
<dbReference type="KEGG" id="gce:KYE46_08035"/>
<protein>
    <submittedName>
        <fullName evidence="1">DUF3768 domain-containing protein</fullName>
    </submittedName>
</protein>
<evidence type="ECO:0000313" key="2">
    <source>
        <dbReference type="Proteomes" id="UP000825009"/>
    </source>
</evidence>
<accession>A0A8F6U013</accession>
<dbReference type="Pfam" id="PF12599">
    <property type="entry name" value="DUF3768"/>
    <property type="match status" value="1"/>
</dbReference>
<dbReference type="EMBL" id="CP079194">
    <property type="protein sequence ID" value="QXT41144.1"/>
    <property type="molecule type" value="Genomic_DNA"/>
</dbReference>
<proteinExistence type="predicted"/>
<gene>
    <name evidence="1" type="ORF">KYE46_08035</name>
</gene>
<sequence>MGDLLGSGIEDVGTVPICGTCGSERVVLQAFACWNRQFGLWELETTGDAARCHACDGRTELVWRPSDANEPVKRVAELNDLFRTTLEGHGTVLITRGIEALGPDAMRSIAATVRGFSDFPPESDPWGEHDFGAFDVGDDRIFWKIDCYNLDKTAGSPNPANPAVTYRVLTIMLASEY</sequence>
<dbReference type="InterPro" id="IPR022243">
    <property type="entry name" value="DUF3768"/>
</dbReference>
<reference evidence="1 2" key="1">
    <citation type="submission" date="2021-07" db="EMBL/GenBank/DDBJ databases">
        <title>A novel Jannaschia species isolated from marine dinoflagellate Ceratoperidinium margalefii.</title>
        <authorList>
            <person name="Jiang Y."/>
            <person name="Li Z."/>
        </authorList>
    </citation>
    <scope>NUCLEOTIDE SEQUENCE [LARGE SCALE GENOMIC DNA]</scope>
    <source>
        <strain evidence="1 2">J12C1-MA-4</strain>
    </source>
</reference>
<dbReference type="RefSeq" id="WP_219004799.1">
    <property type="nucleotide sequence ID" value="NZ_CP079194.1"/>
</dbReference>
<evidence type="ECO:0000313" key="1">
    <source>
        <dbReference type="EMBL" id="QXT41144.1"/>
    </source>
</evidence>